<dbReference type="InterPro" id="IPR036047">
    <property type="entry name" value="F-box-like_dom_sf"/>
</dbReference>
<accession>A0A0B5JCE5</accession>
<sequence>MGEYGHADVVPIECLPSELLHIVFFEHCNVIDRAAIGRTCRLWRAIGRRRRRCRERYERPSWIDIVGALCEGKPGVAMWLVDQADSWHCPLLPPDQRACLRVIKRGRPDLVPWLRQKGARWTPKARAKAIARGYAAALREGSSDGLEATDIDLLSAARSGNVGILEHLRDRVSGNSMAARFLARRALMAAAHAGHVPVLDWLASLGHVHAGNVSAVIARERGHMHVVEWFSARGIRPMHAAPLLEAIAQGNLVAVEVLAPTDPIKCCTLVAAAARAGHMDILEWLVVDRCAFRFGACEAAIMNLANDRVMEFIVRIDRRLMSADMRAQVRRRVMPAAINRRLADVVMWMVDRGCRWPRQARLVDWAVVQLMDGACTDATSTTLARALSDGWVPPAGSLLRLMRAAAHMRAHSFATEPVDAVAQMLVRSGRCAWTDEARQIAVSACAVDTALAALEGLDPDGLEPYLRLARSVRPHGDDLADRLAAAALHR</sequence>
<dbReference type="KEGG" id="vg:23462204"/>
<evidence type="ECO:0008006" key="3">
    <source>
        <dbReference type="Google" id="ProtNLM"/>
    </source>
</evidence>
<dbReference type="Gene3D" id="1.25.40.20">
    <property type="entry name" value="Ankyrin repeat-containing domain"/>
    <property type="match status" value="1"/>
</dbReference>
<dbReference type="PANTHER" id="PTHR46586:SF3">
    <property type="entry name" value="ANKYRIN REPEAT-CONTAINING PROTEIN"/>
    <property type="match status" value="1"/>
</dbReference>
<dbReference type="InterPro" id="IPR052050">
    <property type="entry name" value="SecEffector_AnkRepeat"/>
</dbReference>
<protein>
    <recommendedName>
        <fullName evidence="3">Ankyrin repeat protein</fullName>
    </recommendedName>
</protein>
<dbReference type="SUPFAM" id="SSF48403">
    <property type="entry name" value="Ankyrin repeat"/>
    <property type="match status" value="1"/>
</dbReference>
<dbReference type="CDD" id="cd09917">
    <property type="entry name" value="F-box_SF"/>
    <property type="match status" value="1"/>
</dbReference>
<dbReference type="Proteomes" id="UP000202511">
    <property type="component" value="Segment"/>
</dbReference>
<organism evidence="1 2">
    <name type="scientific">Pandoravirus inopinatum</name>
    <dbReference type="NCBI Taxonomy" id="1605721"/>
    <lineage>
        <taxon>Viruses</taxon>
        <taxon>Pandoravirus</taxon>
    </lineage>
</organism>
<dbReference type="PANTHER" id="PTHR46586">
    <property type="entry name" value="ANKYRIN REPEAT-CONTAINING PROTEIN"/>
    <property type="match status" value="1"/>
</dbReference>
<evidence type="ECO:0000313" key="1">
    <source>
        <dbReference type="EMBL" id="AJF97287.1"/>
    </source>
</evidence>
<dbReference type="GeneID" id="23462204"/>
<reference evidence="1 2" key="1">
    <citation type="journal article" date="2015" name="Parasitol. Res.">
        <title>Viruses in close associations with free-living amoebae.</title>
        <authorList>
            <person name="Scheid P."/>
        </authorList>
    </citation>
    <scope>NUCLEOTIDE SEQUENCE [LARGE SCALE GENOMIC DNA]</scope>
    <source>
        <strain evidence="1">KlaHel</strain>
    </source>
</reference>
<dbReference type="RefSeq" id="YP_009119522.1">
    <property type="nucleotide sequence ID" value="NC_026440.1"/>
</dbReference>
<name>A0A0B5JCE5_9VIRU</name>
<proteinExistence type="predicted"/>
<evidence type="ECO:0000313" key="2">
    <source>
        <dbReference type="Proteomes" id="UP000202511"/>
    </source>
</evidence>
<dbReference type="EMBL" id="KP136319">
    <property type="protein sequence ID" value="AJF97287.1"/>
    <property type="molecule type" value="Genomic_DNA"/>
</dbReference>
<dbReference type="InterPro" id="IPR036770">
    <property type="entry name" value="Ankyrin_rpt-contain_sf"/>
</dbReference>
<dbReference type="SUPFAM" id="SSF81383">
    <property type="entry name" value="F-box domain"/>
    <property type="match status" value="1"/>
</dbReference>